<evidence type="ECO:0000313" key="2">
    <source>
        <dbReference type="Proteomes" id="UP001580407"/>
    </source>
</evidence>
<organism evidence="1 2">
    <name type="scientific">Paenibacillus terreus</name>
    <dbReference type="NCBI Taxonomy" id="1387834"/>
    <lineage>
        <taxon>Bacteria</taxon>
        <taxon>Bacillati</taxon>
        <taxon>Bacillota</taxon>
        <taxon>Bacilli</taxon>
        <taxon>Bacillales</taxon>
        <taxon>Paenibacillaceae</taxon>
        <taxon>Paenibacillus</taxon>
    </lineage>
</organism>
<name>A0ABV5B587_9BACL</name>
<dbReference type="EMBL" id="JBHILM010000007">
    <property type="protein sequence ID" value="MFB5680820.1"/>
    <property type="molecule type" value="Genomic_DNA"/>
</dbReference>
<protein>
    <submittedName>
        <fullName evidence="1">WYL domain-containing protein</fullName>
    </submittedName>
</protein>
<accession>A0ABV5B587</accession>
<dbReference type="RefSeq" id="WP_375524619.1">
    <property type="nucleotide sequence ID" value="NZ_JBHILM010000007.1"/>
</dbReference>
<reference evidence="1 2" key="1">
    <citation type="submission" date="2024-09" db="EMBL/GenBank/DDBJ databases">
        <authorList>
            <person name="Ruan L."/>
        </authorList>
    </citation>
    <scope>NUCLEOTIDE SEQUENCE [LARGE SCALE GENOMIC DNA]</scope>
    <source>
        <strain evidence="1 2">D33</strain>
    </source>
</reference>
<comment type="caution">
    <text evidence="1">The sequence shown here is derived from an EMBL/GenBank/DDBJ whole genome shotgun (WGS) entry which is preliminary data.</text>
</comment>
<dbReference type="Proteomes" id="UP001580407">
    <property type="component" value="Unassembled WGS sequence"/>
</dbReference>
<proteinExistence type="predicted"/>
<evidence type="ECO:0000313" key="1">
    <source>
        <dbReference type="EMBL" id="MFB5680820.1"/>
    </source>
</evidence>
<gene>
    <name evidence="1" type="ORF">ACE3NQ_07860</name>
</gene>
<sequence>MSLFEKIFNYQLISRLDESGAFATTSQERSWLRTMLADTAAEKAFLPVTLAKLRSLLEEDEPLDPASALAEKAGLPPASVFHPLIPELRTCIVNHAGIRISFRLRNGKMHEDLHGFPYKLEFSMVKRDWSLLWYNMRHRSFMCTKLENIVSVREMPLDPEQAAQLAARIDSIVDSRREQAVLEIVPLYNPELSRILYAFSCFEKDVVYLDETDTYRMTVTYQADESEYVLSKIRFLGKRVKVVEGSYLLSRLRETASKALARYGVT</sequence>
<keyword evidence="2" id="KW-1185">Reference proteome</keyword>